<organism evidence="1 2">
    <name type="scientific">Limulus polyphemus</name>
    <name type="common">Atlantic horseshoe crab</name>
    <dbReference type="NCBI Taxonomy" id="6850"/>
    <lineage>
        <taxon>Eukaryota</taxon>
        <taxon>Metazoa</taxon>
        <taxon>Ecdysozoa</taxon>
        <taxon>Arthropoda</taxon>
        <taxon>Chelicerata</taxon>
        <taxon>Merostomata</taxon>
        <taxon>Xiphosura</taxon>
        <taxon>Limulidae</taxon>
        <taxon>Limulus</taxon>
    </lineage>
</organism>
<dbReference type="InterPro" id="IPR015422">
    <property type="entry name" value="PyrdxlP-dep_Trfase_small"/>
</dbReference>
<dbReference type="Proteomes" id="UP000694941">
    <property type="component" value="Unplaced"/>
</dbReference>
<dbReference type="RefSeq" id="XP_022236878.1">
    <property type="nucleotide sequence ID" value="XM_022381170.1"/>
</dbReference>
<dbReference type="Gene3D" id="3.90.1150.10">
    <property type="entry name" value="Aspartate Aminotransferase, domain 1"/>
    <property type="match status" value="1"/>
</dbReference>
<dbReference type="GeneID" id="106477672"/>
<keyword evidence="1" id="KW-1185">Reference proteome</keyword>
<evidence type="ECO:0000313" key="2">
    <source>
        <dbReference type="RefSeq" id="XP_022236878.1"/>
    </source>
</evidence>
<protein>
    <submittedName>
        <fullName evidence="2">Tyrosine aminotransferase-like</fullName>
    </submittedName>
</protein>
<evidence type="ECO:0000313" key="1">
    <source>
        <dbReference type="Proteomes" id="UP000694941"/>
    </source>
</evidence>
<reference evidence="2" key="1">
    <citation type="submission" date="2025-08" db="UniProtKB">
        <authorList>
            <consortium name="RefSeq"/>
        </authorList>
    </citation>
    <scope>IDENTIFICATION</scope>
    <source>
        <tissue evidence="2">Muscle</tissue>
    </source>
</reference>
<dbReference type="InterPro" id="IPR015424">
    <property type="entry name" value="PyrdxlP-dep_Trfase"/>
</dbReference>
<sequence>MPYSSTESLPTSSRERSLKFSRYCRTCDNPKLKDLQVHDSDDEISNFVTRRSWNVMPSKVAVNTSSPIHKIIESMKITPNPKKYMIALSIGDPTVFGNLKPCEKITETIVDSVRSKKFNGYENTIGLEEAREAVALYTSCPGASIEAKFSSEPCLRHTVKERHRILLNE</sequence>
<dbReference type="PANTHER" id="PTHR45744:SF2">
    <property type="entry name" value="TYROSINE AMINOTRANSFERASE"/>
    <property type="match status" value="1"/>
</dbReference>
<dbReference type="SUPFAM" id="SSF53383">
    <property type="entry name" value="PLP-dependent transferases"/>
    <property type="match status" value="1"/>
</dbReference>
<gene>
    <name evidence="2" type="primary">LOC106477672</name>
</gene>
<name>A0ABM1RZS3_LIMPO</name>
<accession>A0ABM1RZS3</accession>
<proteinExistence type="predicted"/>
<dbReference type="PANTHER" id="PTHR45744">
    <property type="entry name" value="TYROSINE AMINOTRANSFERASE"/>
    <property type="match status" value="1"/>
</dbReference>